<dbReference type="GO" id="GO:0016787">
    <property type="term" value="F:hydrolase activity"/>
    <property type="evidence" value="ECO:0007669"/>
    <property type="project" value="InterPro"/>
</dbReference>
<dbReference type="Gene3D" id="2.60.40.2180">
    <property type="match status" value="1"/>
</dbReference>
<sequence length="444" mass="48898">MKSRSRFFLQTAAGLLALSLAACTAAPAASEEKPAEASGTYAYHIGGYDWGGRVDEVTLTLDAPVDSVSKDTFQVKETVETDDEKTKENDLTVTEAYLTDDKGEKTDKASKYVTLKLKPELDRGNPLYFSGKTGYNTWADPYTLTFTVAEGQKLESEGNPLTSVTIDEKTTGKTTAVDEYKEAEFKASDGITYDYGLYEPADKAKTLFVWLHGQGEGGSYTTKDATDLKVCELAGDASFFLGADFQEATGGANVLVPMCPTYWMDPDGTKEIGAECLDYGYRESAYTKSLVELIDKVKKETGSEKVVIAGYSNGGYMAMNLAMEEAGAYDAYVPIAEAMKNEYITDEDIKTMKDLPMYFIFASSDPTVDPDTYERPTIQRLLDAGAKDVTVYNPDKVLDKNGIKDENGDPVEYNGHFSWFDFVHNQAHDEGKQTVFDWIGEKVK</sequence>
<dbReference type="Pfam" id="PF18435">
    <property type="entry name" value="EstA_Ig_like"/>
    <property type="match status" value="1"/>
</dbReference>
<dbReference type="KEGG" id="fro:AALO17_18150"/>
<organism evidence="4 5">
    <name type="scientific">Faecalibaculum rodentium</name>
    <dbReference type="NCBI Taxonomy" id="1702221"/>
    <lineage>
        <taxon>Bacteria</taxon>
        <taxon>Bacillati</taxon>
        <taxon>Bacillota</taxon>
        <taxon>Erysipelotrichia</taxon>
        <taxon>Erysipelotrichales</taxon>
        <taxon>Erysipelotrichaceae</taxon>
        <taxon>Faecalibaculum</taxon>
    </lineage>
</organism>
<feature type="domain" description="Esterase Ig-like N-terminal" evidence="3">
    <location>
        <begin position="47"/>
        <end position="145"/>
    </location>
</feature>
<proteinExistence type="predicted"/>
<dbReference type="EMBL" id="CP011391">
    <property type="protein sequence ID" value="AMK54949.1"/>
    <property type="molecule type" value="Genomic_DNA"/>
</dbReference>
<evidence type="ECO:0000259" key="2">
    <source>
        <dbReference type="Pfam" id="PF02230"/>
    </source>
</evidence>
<dbReference type="OrthoDB" id="2751280at2"/>
<accession>A0A140DWC2</accession>
<dbReference type="InterPro" id="IPR003140">
    <property type="entry name" value="PLipase/COase/thioEstase"/>
</dbReference>
<dbReference type="Pfam" id="PF02230">
    <property type="entry name" value="Abhydrolase_2"/>
    <property type="match status" value="1"/>
</dbReference>
<name>A0A140DWC2_9FIRM</name>
<feature type="domain" description="Phospholipase/carboxylesterase/thioesterase" evidence="2">
    <location>
        <begin position="199"/>
        <end position="370"/>
    </location>
</feature>
<dbReference type="PROSITE" id="PS51257">
    <property type="entry name" value="PROKAR_LIPOPROTEIN"/>
    <property type="match status" value="1"/>
</dbReference>
<dbReference type="Proteomes" id="UP000069771">
    <property type="component" value="Chromosome"/>
</dbReference>
<evidence type="ECO:0000259" key="3">
    <source>
        <dbReference type="Pfam" id="PF18435"/>
    </source>
</evidence>
<feature type="signal peptide" evidence="1">
    <location>
        <begin position="1"/>
        <end position="28"/>
    </location>
</feature>
<evidence type="ECO:0000313" key="4">
    <source>
        <dbReference type="EMBL" id="AMK54949.1"/>
    </source>
</evidence>
<evidence type="ECO:0000256" key="1">
    <source>
        <dbReference type="SAM" id="SignalP"/>
    </source>
</evidence>
<dbReference type="PROSITE" id="PS51318">
    <property type="entry name" value="TAT"/>
    <property type="match status" value="1"/>
</dbReference>
<dbReference type="AlphaFoldDB" id="A0A140DWC2"/>
<reference evidence="4 5" key="1">
    <citation type="journal article" date="2016" name="Gut Pathog.">
        <title>Whole genome sequencing of "Faecalibaculum rodentium" ALO17, isolated from C57BL/6J laboratory mouse feces.</title>
        <authorList>
            <person name="Lim S."/>
            <person name="Chang D.H."/>
            <person name="Ahn S."/>
            <person name="Kim B.C."/>
        </authorList>
    </citation>
    <scope>NUCLEOTIDE SEQUENCE [LARGE SCALE GENOMIC DNA]</scope>
    <source>
        <strain evidence="4 5">Alo17</strain>
    </source>
</reference>
<gene>
    <name evidence="4" type="ORF">AALO17_18150</name>
</gene>
<protein>
    <submittedName>
        <fullName evidence="4">Uncharacterized protein</fullName>
    </submittedName>
</protein>
<dbReference type="InterPro" id="IPR041172">
    <property type="entry name" value="EstA_Ig-like_N"/>
</dbReference>
<keyword evidence="5" id="KW-1185">Reference proteome</keyword>
<dbReference type="STRING" id="1702221.AALO17_18150"/>
<dbReference type="GeneID" id="78478458"/>
<feature type="chain" id="PRO_5007301996" evidence="1">
    <location>
        <begin position="29"/>
        <end position="444"/>
    </location>
</feature>
<dbReference type="InterPro" id="IPR029058">
    <property type="entry name" value="AB_hydrolase_fold"/>
</dbReference>
<dbReference type="Gene3D" id="3.40.50.1820">
    <property type="entry name" value="alpha/beta hydrolase"/>
    <property type="match status" value="1"/>
</dbReference>
<dbReference type="SUPFAM" id="SSF53474">
    <property type="entry name" value="alpha/beta-Hydrolases"/>
    <property type="match status" value="1"/>
</dbReference>
<keyword evidence="1" id="KW-0732">Signal</keyword>
<evidence type="ECO:0000313" key="5">
    <source>
        <dbReference type="Proteomes" id="UP000069771"/>
    </source>
</evidence>
<dbReference type="InterPro" id="IPR006311">
    <property type="entry name" value="TAT_signal"/>
</dbReference>
<dbReference type="RefSeq" id="WP_067558011.1">
    <property type="nucleotide sequence ID" value="NZ_CAONVF010000013.1"/>
</dbReference>